<evidence type="ECO:0000259" key="8">
    <source>
        <dbReference type="Pfam" id="PF19053"/>
    </source>
</evidence>
<feature type="transmembrane region" description="Helical" evidence="7">
    <location>
        <begin position="430"/>
        <end position="449"/>
    </location>
</feature>
<dbReference type="Proteomes" id="UP000007962">
    <property type="component" value="Chromosome"/>
</dbReference>
<dbReference type="RefSeq" id="WP_015883688.1">
    <property type="nucleotide sequence ID" value="NC_012669.1"/>
</dbReference>
<dbReference type="OrthoDB" id="4824971at2"/>
<proteinExistence type="inferred from homology"/>
<evidence type="ECO:0000313" key="10">
    <source>
        <dbReference type="Proteomes" id="UP000007962"/>
    </source>
</evidence>
<evidence type="ECO:0000256" key="4">
    <source>
        <dbReference type="ARBA" id="ARBA00022692"/>
    </source>
</evidence>
<dbReference type="eggNOG" id="ENOG502ZAY5">
    <property type="taxonomic scope" value="Bacteria"/>
</dbReference>
<feature type="transmembrane region" description="Helical" evidence="7">
    <location>
        <begin position="152"/>
        <end position="171"/>
    </location>
</feature>
<comment type="subcellular location">
    <subcellularLocation>
        <location evidence="1">Cell membrane</location>
        <topology evidence="1">Multi-pass membrane protein</topology>
    </subcellularLocation>
</comment>
<dbReference type="EMBL" id="CP001618">
    <property type="protein sequence ID" value="ACQ81448.1"/>
    <property type="molecule type" value="Genomic_DNA"/>
</dbReference>
<reference evidence="9 10" key="1">
    <citation type="journal article" date="2009" name="Stand. Genomic Sci.">
        <title>Complete genome sequence of Beutenbergia cavernae type strain (HKI 0122).</title>
        <authorList>
            <person name="Land M."/>
            <person name="Pukall R."/>
            <person name="Abt B."/>
            <person name="Goker M."/>
            <person name="Rohde M."/>
            <person name="Glavina Del Rio T."/>
            <person name="Tice H."/>
            <person name="Copeland A."/>
            <person name="Cheng J.F."/>
            <person name="Lucas S."/>
            <person name="Chen F."/>
            <person name="Nolan M."/>
            <person name="Bruce D."/>
            <person name="Goodwin L."/>
            <person name="Pitluck S."/>
            <person name="Ivanova N."/>
            <person name="Mavromatis K."/>
            <person name="Ovchinnikova G."/>
            <person name="Pati A."/>
            <person name="Chen A."/>
            <person name="Palaniappan K."/>
            <person name="Hauser L."/>
            <person name="Chang Y.J."/>
            <person name="Jefferies C.C."/>
            <person name="Saunders E."/>
            <person name="Brettin T."/>
            <person name="Detter J.C."/>
            <person name="Han C."/>
            <person name="Chain P."/>
            <person name="Bristow J."/>
            <person name="Eisen J.A."/>
            <person name="Markowitz V."/>
            <person name="Hugenholtz P."/>
            <person name="Kyrpides N.C."/>
            <person name="Klenk H.P."/>
            <person name="Lapidus A."/>
        </authorList>
    </citation>
    <scope>NUCLEOTIDE SEQUENCE [LARGE SCALE GENOMIC DNA]</scope>
    <source>
        <strain evidence="10">ATCC BAA-8 / DSM 12333 / NBRC 16432</strain>
    </source>
</reference>
<accession>C5C0Q2</accession>
<dbReference type="Pfam" id="PF08817">
    <property type="entry name" value="YukD"/>
    <property type="match status" value="1"/>
</dbReference>
<sequence length="450" mass="44521">MTDLQPPPTMAGQLVRVTIAAGDRRLDVGAPGAIPVAELVPGLARGLGLLDPETVYGGYGLVRADGVVLDPDRSLQAQGVEDGAVLSIESGLDQAEQRTYDDVVEAVADAVESEHQAWTSGDAARTAVFASAALLVTGAVLVVAAGLAAVTAAAVCGVVAAVLLVAASVVGRTGAPSSAPGTLGVVASLYGALAGYLGAGGGAPTGWPLAWAGAGAVVAAGCGLLALPREREVMAGPLLVGLGAFGIGLATGLLGADAVGSAAAIGVAVVTLGFVGVPWLALASTPLRVLSPRDDAEILAVPPPVEPDDVRSQYRGGHRLQIALRTGAGVLLLALTPWAVGTGVFGVVLACLAFSSVLLSVRETYSRQDVVIVMTTGIVGVVVTGISAAALFPEWRSALAVAVAALAAIVVALGLVAPGRHLRLARLADTAELLLLALVLPAAVVAAGLL</sequence>
<evidence type="ECO:0000256" key="1">
    <source>
        <dbReference type="ARBA" id="ARBA00004651"/>
    </source>
</evidence>
<dbReference type="NCBIfam" id="TIGR03920">
    <property type="entry name" value="T7SS_EccD"/>
    <property type="match status" value="1"/>
</dbReference>
<dbReference type="Pfam" id="PF19053">
    <property type="entry name" value="EccD"/>
    <property type="match status" value="1"/>
</dbReference>
<protein>
    <recommendedName>
        <fullName evidence="8">EccD-like transmembrane domain-containing protein</fullName>
    </recommendedName>
</protein>
<feature type="transmembrane region" description="Helical" evidence="7">
    <location>
        <begin position="370"/>
        <end position="392"/>
    </location>
</feature>
<dbReference type="KEGG" id="bcv:Bcav_3204"/>
<feature type="transmembrane region" description="Helical" evidence="7">
    <location>
        <begin position="398"/>
        <end position="418"/>
    </location>
</feature>
<dbReference type="InterPro" id="IPR024962">
    <property type="entry name" value="YukD-like"/>
</dbReference>
<keyword evidence="6 7" id="KW-0472">Membrane</keyword>
<dbReference type="AlphaFoldDB" id="C5C0Q2"/>
<evidence type="ECO:0000256" key="6">
    <source>
        <dbReference type="ARBA" id="ARBA00023136"/>
    </source>
</evidence>
<keyword evidence="4 7" id="KW-0812">Transmembrane</keyword>
<gene>
    <name evidence="9" type="ordered locus">Bcav_3204</name>
</gene>
<dbReference type="HOGENOM" id="CLU_028325_3_0_11"/>
<evidence type="ECO:0000313" key="9">
    <source>
        <dbReference type="EMBL" id="ACQ81448.1"/>
    </source>
</evidence>
<evidence type="ECO:0000256" key="7">
    <source>
        <dbReference type="SAM" id="Phobius"/>
    </source>
</evidence>
<dbReference type="InterPro" id="IPR044049">
    <property type="entry name" value="EccD_transm"/>
</dbReference>
<dbReference type="STRING" id="471853.Bcav_3204"/>
<feature type="domain" description="EccD-like transmembrane" evidence="8">
    <location>
        <begin position="125"/>
        <end position="449"/>
    </location>
</feature>
<comment type="similarity">
    <text evidence="2">Belongs to the EccD/Snm4 family.</text>
</comment>
<keyword evidence="5 7" id="KW-1133">Transmembrane helix</keyword>
<feature type="transmembrane region" description="Helical" evidence="7">
    <location>
        <begin position="262"/>
        <end position="283"/>
    </location>
</feature>
<dbReference type="GO" id="GO:0005886">
    <property type="term" value="C:plasma membrane"/>
    <property type="evidence" value="ECO:0007669"/>
    <property type="project" value="UniProtKB-SubCell"/>
</dbReference>
<keyword evidence="10" id="KW-1185">Reference proteome</keyword>
<feature type="transmembrane region" description="Helical" evidence="7">
    <location>
        <begin position="209"/>
        <end position="227"/>
    </location>
</feature>
<dbReference type="InterPro" id="IPR006707">
    <property type="entry name" value="T7SS_EccD"/>
</dbReference>
<evidence type="ECO:0000256" key="2">
    <source>
        <dbReference type="ARBA" id="ARBA00006162"/>
    </source>
</evidence>
<feature type="transmembrane region" description="Helical" evidence="7">
    <location>
        <begin position="234"/>
        <end position="256"/>
    </location>
</feature>
<dbReference type="Gene3D" id="3.10.20.90">
    <property type="entry name" value="Phosphatidylinositol 3-kinase Catalytic Subunit, Chain A, domain 1"/>
    <property type="match status" value="1"/>
</dbReference>
<name>C5C0Q2_BEUC1</name>
<keyword evidence="3" id="KW-1003">Cell membrane</keyword>
<feature type="transmembrane region" description="Helical" evidence="7">
    <location>
        <begin position="127"/>
        <end position="146"/>
    </location>
</feature>
<feature type="transmembrane region" description="Helical" evidence="7">
    <location>
        <begin position="183"/>
        <end position="203"/>
    </location>
</feature>
<organism evidence="9 10">
    <name type="scientific">Beutenbergia cavernae (strain ATCC BAA-8 / DSM 12333 / CCUG 43141 / JCM 11478 / NBRC 16432 / NCIMB 13614 / HKI 0122)</name>
    <dbReference type="NCBI Taxonomy" id="471853"/>
    <lineage>
        <taxon>Bacteria</taxon>
        <taxon>Bacillati</taxon>
        <taxon>Actinomycetota</taxon>
        <taxon>Actinomycetes</taxon>
        <taxon>Micrococcales</taxon>
        <taxon>Beutenbergiaceae</taxon>
        <taxon>Beutenbergia</taxon>
    </lineage>
</organism>
<evidence type="ECO:0000256" key="5">
    <source>
        <dbReference type="ARBA" id="ARBA00022989"/>
    </source>
</evidence>
<evidence type="ECO:0000256" key="3">
    <source>
        <dbReference type="ARBA" id="ARBA00022475"/>
    </source>
</evidence>